<dbReference type="PANTHER" id="PTHR42747:SF3">
    <property type="entry name" value="NITRONATE MONOOXYGENASE-RELATED"/>
    <property type="match status" value="1"/>
</dbReference>
<comment type="similarity">
    <text evidence="2">Belongs to the nitronate monooxygenase family. NMO class I subfamily.</text>
</comment>
<dbReference type="InterPro" id="IPR004136">
    <property type="entry name" value="NMO"/>
</dbReference>
<keyword evidence="11" id="KW-1185">Reference proteome</keyword>
<keyword evidence="6" id="KW-0560">Oxidoreductase</keyword>
<dbReference type="Gene3D" id="3.20.20.70">
    <property type="entry name" value="Aldolase class I"/>
    <property type="match status" value="1"/>
</dbReference>
<keyword evidence="7 10" id="KW-0503">Monooxygenase</keyword>
<dbReference type="Pfam" id="PF03060">
    <property type="entry name" value="NMO"/>
    <property type="match status" value="1"/>
</dbReference>
<dbReference type="InterPro" id="IPR001295">
    <property type="entry name" value="Dihydroorotate_DH_CS"/>
</dbReference>
<comment type="cofactor">
    <cofactor evidence="1">
        <name>FMN</name>
        <dbReference type="ChEBI" id="CHEBI:58210"/>
    </cofactor>
</comment>
<dbReference type="PROSITE" id="PS00912">
    <property type="entry name" value="DHODEHASE_2"/>
    <property type="match status" value="1"/>
</dbReference>
<evidence type="ECO:0000256" key="5">
    <source>
        <dbReference type="ARBA" id="ARBA00022643"/>
    </source>
</evidence>
<keyword evidence="3" id="KW-0216">Detoxification</keyword>
<evidence type="ECO:0000256" key="1">
    <source>
        <dbReference type="ARBA" id="ARBA00001917"/>
    </source>
</evidence>
<evidence type="ECO:0000256" key="2">
    <source>
        <dbReference type="ARBA" id="ARBA00009881"/>
    </source>
</evidence>
<sequence length="350" mass="36020">MEDSLLTSRLPIAAAPMAGGPTTTALALAVAEAGGFPFLAGGYKTPEALAGEINQLRASGHSFGVNLFVPGSNATAAVDEAVFRAYAHELQADADRYGLTLEPVPVADDDFWAQKLALLLRDPVPVVSLTFALPDPEVIAALQQAGSRVLASVTTVAEALQAEETGVDGLVVQGPEAGGHSATFDPGRRIEPTSTRDLVGAVRAETSLPIIAAGGIDGPDAVRGLLAAGAVAAAVGTLLLRTDEAGTSPTHRTALADSAFTETTLTRAFTGRPARALRNGFIDRHEAHAPDAYPAVHHLTRALRQAAGKAGDSGTLHLWAGTGWRSAPDGPVADVVRWLAGEAERTDGTE</sequence>
<dbReference type="CDD" id="cd04730">
    <property type="entry name" value="NPD_like"/>
    <property type="match status" value="1"/>
</dbReference>
<reference evidence="10 11" key="1">
    <citation type="submission" date="2020-08" db="EMBL/GenBank/DDBJ databases">
        <title>A Genomic Blueprint of the Chicken Gut Microbiome.</title>
        <authorList>
            <person name="Gilroy R."/>
            <person name="Ravi A."/>
            <person name="Getino M."/>
            <person name="Pursley I."/>
            <person name="Horton D.L."/>
            <person name="Alikhan N.-F."/>
            <person name="Baker D."/>
            <person name="Gharbi K."/>
            <person name="Hall N."/>
            <person name="Watson M."/>
            <person name="Adriaenssens E.M."/>
            <person name="Foster-Nyarko E."/>
            <person name="Jarju S."/>
            <person name="Secka A."/>
            <person name="Antonio M."/>
            <person name="Oren A."/>
            <person name="Chaudhuri R."/>
            <person name="La Ragione R.M."/>
            <person name="Hildebrand F."/>
            <person name="Pallen M.J."/>
        </authorList>
    </citation>
    <scope>NUCLEOTIDE SEQUENCE [LARGE SCALE GENOMIC DNA]</scope>
    <source>
        <strain evidence="10 11">Sa2CUA1</strain>
    </source>
</reference>
<evidence type="ECO:0000313" key="10">
    <source>
        <dbReference type="EMBL" id="MBD7994252.1"/>
    </source>
</evidence>
<dbReference type="RefSeq" id="WP_191806607.1">
    <property type="nucleotide sequence ID" value="NZ_JACSQD010000001.1"/>
</dbReference>
<dbReference type="SUPFAM" id="SSF51412">
    <property type="entry name" value="Inosine monophosphate dehydrogenase (IMPDH)"/>
    <property type="match status" value="1"/>
</dbReference>
<dbReference type="GO" id="GO:0004497">
    <property type="term" value="F:monooxygenase activity"/>
    <property type="evidence" value="ECO:0007669"/>
    <property type="project" value="UniProtKB-KW"/>
</dbReference>
<proteinExistence type="inferred from homology"/>
<organism evidence="10 11">
    <name type="scientific">Arthrobacter gallicola</name>
    <dbReference type="NCBI Taxonomy" id="2762225"/>
    <lineage>
        <taxon>Bacteria</taxon>
        <taxon>Bacillati</taxon>
        <taxon>Actinomycetota</taxon>
        <taxon>Actinomycetes</taxon>
        <taxon>Micrococcales</taxon>
        <taxon>Micrococcaceae</taxon>
        <taxon>Arthrobacter</taxon>
    </lineage>
</organism>
<accession>A0ABR8UNY4</accession>
<dbReference type="PANTHER" id="PTHR42747">
    <property type="entry name" value="NITRONATE MONOOXYGENASE-RELATED"/>
    <property type="match status" value="1"/>
</dbReference>
<name>A0ABR8UNY4_9MICC</name>
<evidence type="ECO:0000256" key="9">
    <source>
        <dbReference type="ARBA" id="ARBA00049401"/>
    </source>
</evidence>
<keyword evidence="4" id="KW-0285">Flavoprotein</keyword>
<evidence type="ECO:0000256" key="4">
    <source>
        <dbReference type="ARBA" id="ARBA00022630"/>
    </source>
</evidence>
<evidence type="ECO:0000256" key="3">
    <source>
        <dbReference type="ARBA" id="ARBA00022575"/>
    </source>
</evidence>
<evidence type="ECO:0000256" key="6">
    <source>
        <dbReference type="ARBA" id="ARBA00023002"/>
    </source>
</evidence>
<dbReference type="Proteomes" id="UP000609874">
    <property type="component" value="Unassembled WGS sequence"/>
</dbReference>
<comment type="caution">
    <text evidence="10">The sequence shown here is derived from an EMBL/GenBank/DDBJ whole genome shotgun (WGS) entry which is preliminary data.</text>
</comment>
<protein>
    <recommendedName>
        <fullName evidence="8">Propionate 3-nitronate monooxygenase</fullName>
    </recommendedName>
</protein>
<evidence type="ECO:0000313" key="11">
    <source>
        <dbReference type="Proteomes" id="UP000609874"/>
    </source>
</evidence>
<comment type="catalytic activity">
    <reaction evidence="9">
        <text>3 propionate 3-nitronate + 3 O2 + H2O = 3 3-oxopropanoate + 2 nitrate + nitrite + H2O2 + 3 H(+)</text>
        <dbReference type="Rhea" id="RHEA:57332"/>
        <dbReference type="ChEBI" id="CHEBI:15377"/>
        <dbReference type="ChEBI" id="CHEBI:15378"/>
        <dbReference type="ChEBI" id="CHEBI:15379"/>
        <dbReference type="ChEBI" id="CHEBI:16240"/>
        <dbReference type="ChEBI" id="CHEBI:16301"/>
        <dbReference type="ChEBI" id="CHEBI:17632"/>
        <dbReference type="ChEBI" id="CHEBI:33190"/>
        <dbReference type="ChEBI" id="CHEBI:136067"/>
    </reaction>
</comment>
<dbReference type="InterPro" id="IPR013785">
    <property type="entry name" value="Aldolase_TIM"/>
</dbReference>
<gene>
    <name evidence="10" type="ORF">H9639_02945</name>
</gene>
<keyword evidence="5" id="KW-0288">FMN</keyword>
<evidence type="ECO:0000256" key="8">
    <source>
        <dbReference type="ARBA" id="ARBA00031155"/>
    </source>
</evidence>
<dbReference type="EMBL" id="JACSQD010000001">
    <property type="protein sequence ID" value="MBD7994252.1"/>
    <property type="molecule type" value="Genomic_DNA"/>
</dbReference>
<evidence type="ECO:0000256" key="7">
    <source>
        <dbReference type="ARBA" id="ARBA00023033"/>
    </source>
</evidence>